<dbReference type="Gene3D" id="3.30.2350.10">
    <property type="entry name" value="Pseudouridine synthase"/>
    <property type="match status" value="1"/>
</dbReference>
<dbReference type="FunFam" id="3.30.2350.10:FF:000011">
    <property type="entry name" value="tRNA pseudouridine synthase B"/>
    <property type="match status" value="1"/>
</dbReference>
<dbReference type="GO" id="GO:0003723">
    <property type="term" value="F:RNA binding"/>
    <property type="evidence" value="ECO:0007669"/>
    <property type="project" value="InterPro"/>
</dbReference>
<feature type="domain" description="tRNA pseudouridylate synthase B C-terminal" evidence="7">
    <location>
        <begin position="171"/>
        <end position="225"/>
    </location>
</feature>
<organism evidence="8 9">
    <name type="scientific">Clostridium aciditolerans</name>
    <dbReference type="NCBI Taxonomy" id="339861"/>
    <lineage>
        <taxon>Bacteria</taxon>
        <taxon>Bacillati</taxon>
        <taxon>Bacillota</taxon>
        <taxon>Clostridia</taxon>
        <taxon>Eubacteriales</taxon>
        <taxon>Clostridiaceae</taxon>
        <taxon>Clostridium</taxon>
    </lineage>
</organism>
<comment type="similarity">
    <text evidence="2 5">Belongs to the pseudouridine synthase TruB family. Type 1 subfamily.</text>
</comment>
<dbReference type="GO" id="GO:0160148">
    <property type="term" value="F:tRNA pseudouridine(55) synthase activity"/>
    <property type="evidence" value="ECO:0007669"/>
    <property type="project" value="UniProtKB-EC"/>
</dbReference>
<comment type="catalytic activity">
    <reaction evidence="1 5">
        <text>uridine(55) in tRNA = pseudouridine(55) in tRNA</text>
        <dbReference type="Rhea" id="RHEA:42532"/>
        <dbReference type="Rhea" id="RHEA-COMP:10101"/>
        <dbReference type="Rhea" id="RHEA-COMP:10102"/>
        <dbReference type="ChEBI" id="CHEBI:65314"/>
        <dbReference type="ChEBI" id="CHEBI:65315"/>
        <dbReference type="EC" id="5.4.99.25"/>
    </reaction>
</comment>
<feature type="active site" description="Nucleophile" evidence="5">
    <location>
        <position position="38"/>
    </location>
</feature>
<dbReference type="HAMAP" id="MF_01080">
    <property type="entry name" value="TruB_bact"/>
    <property type="match status" value="1"/>
</dbReference>
<keyword evidence="9" id="KW-1185">Reference proteome</keyword>
<evidence type="ECO:0000256" key="5">
    <source>
        <dbReference type="HAMAP-Rule" id="MF_01080"/>
    </source>
</evidence>
<reference evidence="8" key="1">
    <citation type="submission" date="2020-12" db="EMBL/GenBank/DDBJ databases">
        <title>Clostridium thailandense sp. nov., a novel acetogenic bacterium isolated from peat land soil in Thailand.</title>
        <authorList>
            <person name="Chaikitkaew S."/>
            <person name="Birkeland N.K."/>
        </authorList>
    </citation>
    <scope>NUCLEOTIDE SEQUENCE</scope>
    <source>
        <strain evidence="8">DSM 17425</strain>
    </source>
</reference>
<dbReference type="GO" id="GO:1990481">
    <property type="term" value="P:mRNA pseudouridine synthesis"/>
    <property type="evidence" value="ECO:0007669"/>
    <property type="project" value="TreeGrafter"/>
</dbReference>
<dbReference type="GO" id="GO:0031119">
    <property type="term" value="P:tRNA pseudouridine synthesis"/>
    <property type="evidence" value="ECO:0007669"/>
    <property type="project" value="UniProtKB-UniRule"/>
</dbReference>
<dbReference type="Proteomes" id="UP000622687">
    <property type="component" value="Unassembled WGS sequence"/>
</dbReference>
<dbReference type="InterPro" id="IPR002501">
    <property type="entry name" value="PsdUridine_synth_N"/>
</dbReference>
<evidence type="ECO:0000256" key="3">
    <source>
        <dbReference type="ARBA" id="ARBA00022694"/>
    </source>
</evidence>
<evidence type="ECO:0000256" key="2">
    <source>
        <dbReference type="ARBA" id="ARBA00005642"/>
    </source>
</evidence>
<dbReference type="Pfam" id="PF01509">
    <property type="entry name" value="TruB_N"/>
    <property type="match status" value="1"/>
</dbReference>
<name>A0A934I4T6_9CLOT</name>
<dbReference type="InterPro" id="IPR032819">
    <property type="entry name" value="TruB_C"/>
</dbReference>
<dbReference type="InterPro" id="IPR014780">
    <property type="entry name" value="tRNA_psdUridine_synth_TruB"/>
</dbReference>
<evidence type="ECO:0000256" key="4">
    <source>
        <dbReference type="ARBA" id="ARBA00023235"/>
    </source>
</evidence>
<protein>
    <recommendedName>
        <fullName evidence="5">tRNA pseudouridine synthase B</fullName>
        <ecNumber evidence="5">5.4.99.25</ecNumber>
    </recommendedName>
    <alternativeName>
        <fullName evidence="5">tRNA pseudouridine(55) synthase</fullName>
        <shortName evidence="5">Psi55 synthase</shortName>
    </alternativeName>
    <alternativeName>
        <fullName evidence="5">tRNA pseudouridylate synthase</fullName>
    </alternativeName>
    <alternativeName>
        <fullName evidence="5">tRNA-uridine isomerase</fullName>
    </alternativeName>
</protein>
<sequence length="291" mass="33115">MDGILNINKPTGMTSFDVVRKVKSIAKTKKVGHTGTLDPEASGVLPICIGRATKLVDYIMNDYKIYKVELRLGVVTDTYDREGKVLKNEDVTLSKEEVEEAIKSFIGEIDQVPPMYSALKVNGQRLYSLARQGIEVERKARRINIYNIDILDIKVPTVIFNVKCSKGTYIRSLCYDIGEKLRCGGAMWNLERVQTGTFNILDSVELEHLNSDNILEYLIPMDKALSEYPEIHLDEKYEKLVFNGVTIKDKSLLNNIENDRLYRVYLKNNEFIGIGIKNSVGFKIVKLLVQR</sequence>
<accession>A0A934I4T6</accession>
<dbReference type="AlphaFoldDB" id="A0A934I4T6"/>
<dbReference type="EMBL" id="JAEEGB010000037">
    <property type="protein sequence ID" value="MBI6874991.1"/>
    <property type="molecule type" value="Genomic_DNA"/>
</dbReference>
<dbReference type="PANTHER" id="PTHR13767">
    <property type="entry name" value="TRNA-PSEUDOURIDINE SYNTHASE"/>
    <property type="match status" value="1"/>
</dbReference>
<dbReference type="PANTHER" id="PTHR13767:SF2">
    <property type="entry name" value="PSEUDOURIDYLATE SYNTHASE TRUB1"/>
    <property type="match status" value="1"/>
</dbReference>
<proteinExistence type="inferred from homology"/>
<dbReference type="InterPro" id="IPR020103">
    <property type="entry name" value="PsdUridine_synth_cat_dom_sf"/>
</dbReference>
<dbReference type="SUPFAM" id="SSF55120">
    <property type="entry name" value="Pseudouridine synthase"/>
    <property type="match status" value="1"/>
</dbReference>
<evidence type="ECO:0000313" key="8">
    <source>
        <dbReference type="EMBL" id="MBI6874991.1"/>
    </source>
</evidence>
<dbReference type="RefSeq" id="WP_211144360.1">
    <property type="nucleotide sequence ID" value="NZ_JAEEGB010000037.1"/>
</dbReference>
<dbReference type="Pfam" id="PF16198">
    <property type="entry name" value="TruB_C_2"/>
    <property type="match status" value="1"/>
</dbReference>
<keyword evidence="4 5" id="KW-0413">Isomerase</keyword>
<evidence type="ECO:0000259" key="7">
    <source>
        <dbReference type="Pfam" id="PF16198"/>
    </source>
</evidence>
<evidence type="ECO:0000259" key="6">
    <source>
        <dbReference type="Pfam" id="PF01509"/>
    </source>
</evidence>
<dbReference type="NCBIfam" id="TIGR00431">
    <property type="entry name" value="TruB"/>
    <property type="match status" value="1"/>
</dbReference>
<comment type="function">
    <text evidence="5">Responsible for synthesis of pseudouridine from uracil-55 in the psi GC loop of transfer RNAs.</text>
</comment>
<gene>
    <name evidence="5 8" type="primary">truB</name>
    <name evidence="8" type="ORF">I6U51_20170</name>
</gene>
<evidence type="ECO:0000313" key="9">
    <source>
        <dbReference type="Proteomes" id="UP000622687"/>
    </source>
</evidence>
<feature type="domain" description="Pseudouridine synthase II N-terminal" evidence="6">
    <location>
        <begin position="23"/>
        <end position="170"/>
    </location>
</feature>
<dbReference type="CDD" id="cd02573">
    <property type="entry name" value="PseudoU_synth_EcTruB"/>
    <property type="match status" value="1"/>
</dbReference>
<keyword evidence="3 5" id="KW-0819">tRNA processing</keyword>
<comment type="caution">
    <text evidence="8">The sequence shown here is derived from an EMBL/GenBank/DDBJ whole genome shotgun (WGS) entry which is preliminary data.</text>
</comment>
<evidence type="ECO:0000256" key="1">
    <source>
        <dbReference type="ARBA" id="ARBA00000385"/>
    </source>
</evidence>
<dbReference type="EC" id="5.4.99.25" evidence="5"/>